<dbReference type="Proteomes" id="UP000824120">
    <property type="component" value="Chromosome 6"/>
</dbReference>
<evidence type="ECO:0000313" key="2">
    <source>
        <dbReference type="EMBL" id="KAG5600298.1"/>
    </source>
</evidence>
<accession>A0A9J5YIX8</accession>
<organism evidence="2 3">
    <name type="scientific">Solanum commersonii</name>
    <name type="common">Commerson's wild potato</name>
    <name type="synonym">Commerson's nightshade</name>
    <dbReference type="NCBI Taxonomy" id="4109"/>
    <lineage>
        <taxon>Eukaryota</taxon>
        <taxon>Viridiplantae</taxon>
        <taxon>Streptophyta</taxon>
        <taxon>Embryophyta</taxon>
        <taxon>Tracheophyta</taxon>
        <taxon>Spermatophyta</taxon>
        <taxon>Magnoliopsida</taxon>
        <taxon>eudicotyledons</taxon>
        <taxon>Gunneridae</taxon>
        <taxon>Pentapetalae</taxon>
        <taxon>asterids</taxon>
        <taxon>lamiids</taxon>
        <taxon>Solanales</taxon>
        <taxon>Solanaceae</taxon>
        <taxon>Solanoideae</taxon>
        <taxon>Solaneae</taxon>
        <taxon>Solanum</taxon>
    </lineage>
</organism>
<comment type="caution">
    <text evidence="2">The sequence shown here is derived from an EMBL/GenBank/DDBJ whole genome shotgun (WGS) entry which is preliminary data.</text>
</comment>
<sequence>MRPPIYDPTSDVGTPIHLDKVTINKTRPSYAKVKVLVDLMANLLDHCKLQGHTMYEYRVIHPELAKVNEDYKKDSVMHRGATDSSNNGSEKASIVHLENMVKLKRQTISKFNLLNIGKERTIIEATKMIICNANSIVEIDTRGWMEKSFPSNNPVDYKQDHKGEKRDQPHNSYTG</sequence>
<dbReference type="OrthoDB" id="1302764at2759"/>
<gene>
    <name evidence="2" type="ORF">H5410_031668</name>
</gene>
<dbReference type="EMBL" id="JACXVP010000006">
    <property type="protein sequence ID" value="KAG5600298.1"/>
    <property type="molecule type" value="Genomic_DNA"/>
</dbReference>
<dbReference type="AlphaFoldDB" id="A0A9J5YIX8"/>
<evidence type="ECO:0000313" key="3">
    <source>
        <dbReference type="Proteomes" id="UP000824120"/>
    </source>
</evidence>
<feature type="compositionally biased region" description="Basic and acidic residues" evidence="1">
    <location>
        <begin position="157"/>
        <end position="169"/>
    </location>
</feature>
<proteinExistence type="predicted"/>
<feature type="region of interest" description="Disordered" evidence="1">
    <location>
        <begin position="148"/>
        <end position="175"/>
    </location>
</feature>
<reference evidence="2 3" key="1">
    <citation type="submission" date="2020-09" db="EMBL/GenBank/DDBJ databases">
        <title>De no assembly of potato wild relative species, Solanum commersonii.</title>
        <authorList>
            <person name="Cho K."/>
        </authorList>
    </citation>
    <scope>NUCLEOTIDE SEQUENCE [LARGE SCALE GENOMIC DNA]</scope>
    <source>
        <strain evidence="2">LZ3.2</strain>
        <tissue evidence="2">Leaf</tissue>
    </source>
</reference>
<name>A0A9J5YIX8_SOLCO</name>
<keyword evidence="3" id="KW-1185">Reference proteome</keyword>
<protein>
    <submittedName>
        <fullName evidence="2">Uncharacterized protein</fullName>
    </submittedName>
</protein>
<evidence type="ECO:0000256" key="1">
    <source>
        <dbReference type="SAM" id="MobiDB-lite"/>
    </source>
</evidence>